<dbReference type="EMBL" id="ML213515">
    <property type="protein sequence ID" value="TFK49836.1"/>
    <property type="molecule type" value="Genomic_DNA"/>
</dbReference>
<evidence type="ECO:0000313" key="2">
    <source>
        <dbReference type="EMBL" id="TFK49836.1"/>
    </source>
</evidence>
<accession>A0A5C3N050</accession>
<dbReference type="Pfam" id="PF12937">
    <property type="entry name" value="F-box-like"/>
    <property type="match status" value="1"/>
</dbReference>
<dbReference type="PANTHER" id="PTHR38926">
    <property type="entry name" value="F-BOX DOMAIN CONTAINING PROTEIN, EXPRESSED"/>
    <property type="match status" value="1"/>
</dbReference>
<evidence type="ECO:0000313" key="3">
    <source>
        <dbReference type="Proteomes" id="UP000305948"/>
    </source>
</evidence>
<reference evidence="2 3" key="1">
    <citation type="journal article" date="2019" name="Nat. Ecol. Evol.">
        <title>Megaphylogeny resolves global patterns of mushroom evolution.</title>
        <authorList>
            <person name="Varga T."/>
            <person name="Krizsan K."/>
            <person name="Foldi C."/>
            <person name="Dima B."/>
            <person name="Sanchez-Garcia M."/>
            <person name="Sanchez-Ramirez S."/>
            <person name="Szollosi G.J."/>
            <person name="Szarkandi J.G."/>
            <person name="Papp V."/>
            <person name="Albert L."/>
            <person name="Andreopoulos W."/>
            <person name="Angelini C."/>
            <person name="Antonin V."/>
            <person name="Barry K.W."/>
            <person name="Bougher N.L."/>
            <person name="Buchanan P."/>
            <person name="Buyck B."/>
            <person name="Bense V."/>
            <person name="Catcheside P."/>
            <person name="Chovatia M."/>
            <person name="Cooper J."/>
            <person name="Damon W."/>
            <person name="Desjardin D."/>
            <person name="Finy P."/>
            <person name="Geml J."/>
            <person name="Haridas S."/>
            <person name="Hughes K."/>
            <person name="Justo A."/>
            <person name="Karasinski D."/>
            <person name="Kautmanova I."/>
            <person name="Kiss B."/>
            <person name="Kocsube S."/>
            <person name="Kotiranta H."/>
            <person name="LaButti K.M."/>
            <person name="Lechner B.E."/>
            <person name="Liimatainen K."/>
            <person name="Lipzen A."/>
            <person name="Lukacs Z."/>
            <person name="Mihaltcheva S."/>
            <person name="Morgado L.N."/>
            <person name="Niskanen T."/>
            <person name="Noordeloos M.E."/>
            <person name="Ohm R.A."/>
            <person name="Ortiz-Santana B."/>
            <person name="Ovrebo C."/>
            <person name="Racz N."/>
            <person name="Riley R."/>
            <person name="Savchenko A."/>
            <person name="Shiryaev A."/>
            <person name="Soop K."/>
            <person name="Spirin V."/>
            <person name="Szebenyi C."/>
            <person name="Tomsovsky M."/>
            <person name="Tulloss R.E."/>
            <person name="Uehling J."/>
            <person name="Grigoriev I.V."/>
            <person name="Vagvolgyi C."/>
            <person name="Papp T."/>
            <person name="Martin F.M."/>
            <person name="Miettinen O."/>
            <person name="Hibbett D.S."/>
            <person name="Nagy L.G."/>
        </authorList>
    </citation>
    <scope>NUCLEOTIDE SEQUENCE [LARGE SCALE GENOMIC DNA]</scope>
    <source>
        <strain evidence="2 3">OMC1185</strain>
    </source>
</reference>
<dbReference type="Proteomes" id="UP000305948">
    <property type="component" value="Unassembled WGS sequence"/>
</dbReference>
<dbReference type="OrthoDB" id="3156903at2759"/>
<dbReference type="Gene3D" id="3.80.10.10">
    <property type="entry name" value="Ribonuclease Inhibitor"/>
    <property type="match status" value="1"/>
</dbReference>
<keyword evidence="3" id="KW-1185">Reference proteome</keyword>
<dbReference type="Gene3D" id="1.20.1280.50">
    <property type="match status" value="1"/>
</dbReference>
<proteinExistence type="predicted"/>
<dbReference type="InterPro" id="IPR032675">
    <property type="entry name" value="LRR_dom_sf"/>
</dbReference>
<sequence length="585" mass="67057">MALISKLSKELLLEIFKYYISTSETEPIRYSTPYRWTKLRLVCSYWKEILESPMLWNQVSVTSLRAMKFVLDHKPVVDLDMRGSLVDLAKPADQQKLVRMQRLAGGVRSINLCTSKAVLKAWNAPTPRLKSLALRRMPGTPTTQAQVSDPSTLLTRFRSPMLTKLELQGFTWNEVKPMLDDSIEDLALDLILGMRVDEFASAIKTMTHLRRLRTSYHSLTFLRALPLNTMEELMLVGLGQVLDGDGLLAIVGQMQSLRRLEISTKVTKPSLDAAIIELPSLESITCLVRHHQEVEYLTRMKVPTLRHFRISAGNNQSENDTGLQEILQLVLPLVHQVAKNIHLRTAQFSSPIPDLHLAFTDEPAADPDNGIQLNLCVNSHEEFLCFIANYFAPVLARVESAYIGDGRYYHRRSLPAWRSIFRQMGNVQSLHLEQRGAKAMPGGLHYYPKRGICKEVFPKLRNLYLDNVRFRPQRRKKNDNWGIKVAATKRSFLGDLERSFQLRDAAIESNNLRNGNNIESKDGAEFEEAVEGFEDRTRRKYWTKPKDDGKFRLVIRNAIRLHTRDVEKLTKPGRIVIWDSVSRRN</sequence>
<name>A0A5C3N050_9AGAM</name>
<dbReference type="PANTHER" id="PTHR38926:SF5">
    <property type="entry name" value="F-BOX AND LEUCINE-RICH REPEAT PROTEIN 6"/>
    <property type="match status" value="1"/>
</dbReference>
<feature type="domain" description="F-box" evidence="1">
    <location>
        <begin position="10"/>
        <end position="60"/>
    </location>
</feature>
<protein>
    <recommendedName>
        <fullName evidence="1">F-box domain-containing protein</fullName>
    </recommendedName>
</protein>
<dbReference type="AlphaFoldDB" id="A0A5C3N050"/>
<dbReference type="InterPro" id="IPR001810">
    <property type="entry name" value="F-box_dom"/>
</dbReference>
<gene>
    <name evidence="2" type="ORF">OE88DRAFT_1662532</name>
</gene>
<organism evidence="2 3">
    <name type="scientific">Heliocybe sulcata</name>
    <dbReference type="NCBI Taxonomy" id="5364"/>
    <lineage>
        <taxon>Eukaryota</taxon>
        <taxon>Fungi</taxon>
        <taxon>Dikarya</taxon>
        <taxon>Basidiomycota</taxon>
        <taxon>Agaricomycotina</taxon>
        <taxon>Agaricomycetes</taxon>
        <taxon>Gloeophyllales</taxon>
        <taxon>Gloeophyllaceae</taxon>
        <taxon>Heliocybe</taxon>
    </lineage>
</organism>
<evidence type="ECO:0000259" key="1">
    <source>
        <dbReference type="Pfam" id="PF12937"/>
    </source>
</evidence>